<gene>
    <name evidence="2" type="ORF">E5676_scaffold119G001210</name>
    <name evidence="1" type="ORF">E6C27_scaffold548G001720</name>
</gene>
<organism evidence="1 3">
    <name type="scientific">Cucumis melo var. makuwa</name>
    <name type="common">Oriental melon</name>
    <dbReference type="NCBI Taxonomy" id="1194695"/>
    <lineage>
        <taxon>Eukaryota</taxon>
        <taxon>Viridiplantae</taxon>
        <taxon>Streptophyta</taxon>
        <taxon>Embryophyta</taxon>
        <taxon>Tracheophyta</taxon>
        <taxon>Spermatophyta</taxon>
        <taxon>Magnoliopsida</taxon>
        <taxon>eudicotyledons</taxon>
        <taxon>Gunneridae</taxon>
        <taxon>Pentapetalae</taxon>
        <taxon>rosids</taxon>
        <taxon>fabids</taxon>
        <taxon>Cucurbitales</taxon>
        <taxon>Cucurbitaceae</taxon>
        <taxon>Benincaseae</taxon>
        <taxon>Cucumis</taxon>
    </lineage>
</organism>
<dbReference type="EMBL" id="SSTD01007659">
    <property type="protein sequence ID" value="TYK18592.1"/>
    <property type="molecule type" value="Genomic_DNA"/>
</dbReference>
<dbReference type="Pfam" id="PF02992">
    <property type="entry name" value="Transposase_21"/>
    <property type="match status" value="1"/>
</dbReference>
<dbReference type="AlphaFoldDB" id="A0A5A7V776"/>
<proteinExistence type="predicted"/>
<evidence type="ECO:0000313" key="4">
    <source>
        <dbReference type="Proteomes" id="UP000321947"/>
    </source>
</evidence>
<dbReference type="OrthoDB" id="1932595at2759"/>
<evidence type="ECO:0000313" key="1">
    <source>
        <dbReference type="EMBL" id="KAA0064222.1"/>
    </source>
</evidence>
<protein>
    <submittedName>
        <fullName evidence="1">Uncharacterized protein</fullName>
    </submittedName>
</protein>
<accession>A0A5A7V776</accession>
<evidence type="ECO:0000313" key="3">
    <source>
        <dbReference type="Proteomes" id="UP000321393"/>
    </source>
</evidence>
<name>A0A5A7V776_CUCMM</name>
<reference evidence="3 4" key="1">
    <citation type="submission" date="2019-08" db="EMBL/GenBank/DDBJ databases">
        <title>Draft genome sequences of two oriental melons (Cucumis melo L. var makuwa).</title>
        <authorList>
            <person name="Kwon S.-Y."/>
        </authorList>
    </citation>
    <scope>NUCLEOTIDE SEQUENCE [LARGE SCALE GENOMIC DNA]</scope>
    <source>
        <strain evidence="4">cv. Chang Bougi</strain>
        <strain evidence="3">cv. SW 3</strain>
        <tissue evidence="1">Leaf</tissue>
    </source>
</reference>
<evidence type="ECO:0000313" key="2">
    <source>
        <dbReference type="EMBL" id="TYK18592.1"/>
    </source>
</evidence>
<comment type="caution">
    <text evidence="1">The sequence shown here is derived from an EMBL/GenBank/DDBJ whole genome shotgun (WGS) entry which is preliminary data.</text>
</comment>
<dbReference type="InterPro" id="IPR004242">
    <property type="entry name" value="Transposase_21"/>
</dbReference>
<dbReference type="EMBL" id="SSTE01001908">
    <property type="protein sequence ID" value="KAA0064222.1"/>
    <property type="molecule type" value="Genomic_DNA"/>
</dbReference>
<dbReference type="Proteomes" id="UP000321393">
    <property type="component" value="Unassembled WGS sequence"/>
</dbReference>
<dbReference type="Proteomes" id="UP000321947">
    <property type="component" value="Unassembled WGS sequence"/>
</dbReference>
<sequence>MWRGSEGSADMRWHRDKRVEKDDVLRHSADVEGWKHFECEFLDFLFDPRNVCLGLALDEFNPFGHMSTSYSMWSVVLLPNSLSP</sequence>